<evidence type="ECO:0000313" key="1">
    <source>
        <dbReference type="EMBL" id="MDT0379363.1"/>
    </source>
</evidence>
<evidence type="ECO:0000313" key="2">
    <source>
        <dbReference type="Proteomes" id="UP001183414"/>
    </source>
</evidence>
<organism evidence="1 2">
    <name type="scientific">Streptomyces hazeniae</name>
    <dbReference type="NCBI Taxonomy" id="3075538"/>
    <lineage>
        <taxon>Bacteria</taxon>
        <taxon>Bacillati</taxon>
        <taxon>Actinomycetota</taxon>
        <taxon>Actinomycetes</taxon>
        <taxon>Kitasatosporales</taxon>
        <taxon>Streptomycetaceae</taxon>
        <taxon>Streptomyces</taxon>
    </lineage>
</organism>
<gene>
    <name evidence="1" type="ORF">RM572_11350</name>
</gene>
<protein>
    <submittedName>
        <fullName evidence="1">Uncharacterized protein</fullName>
    </submittedName>
</protein>
<dbReference type="RefSeq" id="WP_311673156.1">
    <property type="nucleotide sequence ID" value="NZ_JAVREQ010000008.1"/>
</dbReference>
<accession>A0ABU2NQV8</accession>
<comment type="caution">
    <text evidence="1">The sequence shown here is derived from an EMBL/GenBank/DDBJ whole genome shotgun (WGS) entry which is preliminary data.</text>
</comment>
<keyword evidence="2" id="KW-1185">Reference proteome</keyword>
<sequence length="62" mass="6842">MTPPPLCTETDAPHCEWDDPLTRLLLLLEIADEPSWLRDVAAARADREVTPRSPSHGRAGGH</sequence>
<dbReference type="Proteomes" id="UP001183414">
    <property type="component" value="Unassembled WGS sequence"/>
</dbReference>
<reference evidence="2" key="1">
    <citation type="submission" date="2023-07" db="EMBL/GenBank/DDBJ databases">
        <title>30 novel species of actinomycetes from the DSMZ collection.</title>
        <authorList>
            <person name="Nouioui I."/>
        </authorList>
    </citation>
    <scope>NUCLEOTIDE SEQUENCE [LARGE SCALE GENOMIC DNA]</scope>
    <source>
        <strain evidence="2">DSM 42041</strain>
    </source>
</reference>
<proteinExistence type="predicted"/>
<dbReference type="EMBL" id="JAVREQ010000008">
    <property type="protein sequence ID" value="MDT0379363.1"/>
    <property type="molecule type" value="Genomic_DNA"/>
</dbReference>
<name>A0ABU2NQV8_9ACTN</name>